<comment type="catalytic activity">
    <reaction evidence="6">
        <text>N(6)-[(R)-lipoyl]-L-lysyl-[glycine-cleavage complex H protein] + glycine + H(+) = N(6)-[(R)-S(8)-aminomethyldihydrolipoyl]-L-lysyl-[glycine-cleavage complex H protein] + CO2</text>
        <dbReference type="Rhea" id="RHEA:24304"/>
        <dbReference type="Rhea" id="RHEA-COMP:10494"/>
        <dbReference type="Rhea" id="RHEA-COMP:10495"/>
        <dbReference type="ChEBI" id="CHEBI:15378"/>
        <dbReference type="ChEBI" id="CHEBI:16526"/>
        <dbReference type="ChEBI" id="CHEBI:57305"/>
        <dbReference type="ChEBI" id="CHEBI:83099"/>
        <dbReference type="ChEBI" id="CHEBI:83143"/>
        <dbReference type="EC" id="1.4.4.2"/>
    </reaction>
</comment>
<reference evidence="10" key="1">
    <citation type="submission" date="2020-05" db="EMBL/GenBank/DDBJ databases">
        <authorList>
            <person name="Chiriac C."/>
            <person name="Salcher M."/>
            <person name="Ghai R."/>
            <person name="Kavagutti S V."/>
        </authorList>
    </citation>
    <scope>NUCLEOTIDE SEQUENCE</scope>
</reference>
<dbReference type="Pfam" id="PF02347">
    <property type="entry name" value="GDC-P"/>
    <property type="match status" value="1"/>
</dbReference>
<dbReference type="InterPro" id="IPR015421">
    <property type="entry name" value="PyrdxlP-dep_Trfase_major"/>
</dbReference>
<evidence type="ECO:0000313" key="10">
    <source>
        <dbReference type="EMBL" id="CAB4787485.1"/>
    </source>
</evidence>
<dbReference type="AlphaFoldDB" id="A0A6J6WV27"/>
<dbReference type="SUPFAM" id="SSF53383">
    <property type="entry name" value="PLP-dependent transferases"/>
    <property type="match status" value="2"/>
</dbReference>
<dbReference type="PANTHER" id="PTHR11773">
    <property type="entry name" value="GLYCINE DEHYDROGENASE, DECARBOXYLATING"/>
    <property type="match status" value="1"/>
</dbReference>
<dbReference type="Pfam" id="PF00266">
    <property type="entry name" value="Aminotran_5"/>
    <property type="match status" value="1"/>
</dbReference>
<evidence type="ECO:0000256" key="3">
    <source>
        <dbReference type="ARBA" id="ARBA00012134"/>
    </source>
</evidence>
<dbReference type="FunFam" id="3.40.640.10:FF:000007">
    <property type="entry name" value="glycine dehydrogenase (Decarboxylating), mitochondrial"/>
    <property type="match status" value="1"/>
</dbReference>
<dbReference type="Gene3D" id="3.90.1150.10">
    <property type="entry name" value="Aspartate Aminotransferase, domain 1"/>
    <property type="match status" value="1"/>
</dbReference>
<dbReference type="Gene3D" id="3.40.640.10">
    <property type="entry name" value="Type I PLP-dependent aspartate aminotransferase-like (Major domain)"/>
    <property type="match status" value="2"/>
</dbReference>
<dbReference type="GO" id="GO:0016594">
    <property type="term" value="F:glycine binding"/>
    <property type="evidence" value="ECO:0007669"/>
    <property type="project" value="TreeGrafter"/>
</dbReference>
<proteinExistence type="inferred from homology"/>
<feature type="domain" description="Glycine cleavage system P-protein N-terminal" evidence="8">
    <location>
        <begin position="1"/>
        <end position="306"/>
    </location>
</feature>
<comment type="similarity">
    <text evidence="2">Belongs to the GcvP family.</text>
</comment>
<evidence type="ECO:0000256" key="6">
    <source>
        <dbReference type="ARBA" id="ARBA00049026"/>
    </source>
</evidence>
<evidence type="ECO:0000259" key="8">
    <source>
        <dbReference type="Pfam" id="PF02347"/>
    </source>
</evidence>
<evidence type="ECO:0000256" key="4">
    <source>
        <dbReference type="ARBA" id="ARBA00022898"/>
    </source>
</evidence>
<dbReference type="PANTHER" id="PTHR11773:SF1">
    <property type="entry name" value="GLYCINE DEHYDROGENASE (DECARBOXYLATING), MITOCHONDRIAL"/>
    <property type="match status" value="1"/>
</dbReference>
<name>A0A6J6WV27_9ZZZZ</name>
<dbReference type="Pfam" id="PF21478">
    <property type="entry name" value="GcvP2_C"/>
    <property type="match status" value="1"/>
</dbReference>
<dbReference type="NCBIfam" id="TIGR00461">
    <property type="entry name" value="gcvP"/>
    <property type="match status" value="1"/>
</dbReference>
<dbReference type="NCBIfam" id="NF003346">
    <property type="entry name" value="PRK04366.1"/>
    <property type="match status" value="1"/>
</dbReference>
<dbReference type="InterPro" id="IPR000192">
    <property type="entry name" value="Aminotrans_V_dom"/>
</dbReference>
<feature type="domain" description="Glycine dehydrogenase C-terminal" evidence="9">
    <location>
        <begin position="634"/>
        <end position="755"/>
    </location>
</feature>
<dbReference type="EMBL" id="CAEZZT010000135">
    <property type="protein sequence ID" value="CAB4787485.1"/>
    <property type="molecule type" value="Genomic_DNA"/>
</dbReference>
<evidence type="ECO:0000259" key="9">
    <source>
        <dbReference type="Pfam" id="PF21478"/>
    </source>
</evidence>
<keyword evidence="5" id="KW-0560">Oxidoreductase</keyword>
<feature type="domain" description="Aminotransferase class V" evidence="7">
    <location>
        <begin position="447"/>
        <end position="586"/>
    </location>
</feature>
<dbReference type="CDD" id="cd00613">
    <property type="entry name" value="GDC-P"/>
    <property type="match status" value="1"/>
</dbReference>
<sequence>MICELTALDVSNASMLDEATAAAEAMTLARRVSKLSDEAVFLIEEHVHPQTKAVVLTRAKPLGIKVVEIDSGHVVRDGYDGEFFGALLQYPDTTGTVIDYSSFAEYAHSRDALVIAATDLLALTLLKAPGEWGADIAVGTSQRFGVPMGFGGPHAGFMSVRTGLERSMPGRLVGQSIDANGKPAFRLALQTREQHIRRDKATSNICTAQVLLANMSAFYAMWHGPVGLRHIAQRVNNFASRLQAASNNSEDVVFDTVHIVVKNAEEIHKKAVAAGINFARVSETELRVSFDEETTEEVFAEVLSILQLKDVAGQDIPPKFARTSKYLTHPVFNTNHSETGMMRYLRNLADKDLALDRTMIPLGSCTMKLNAVTEMEAVTWPEFSSLHPFAPVDQSVGSRKLISQLSEWLIAITGYDAVSLQPNAGSQGEFAGLLAIRNFHDSRGDQARKICLIPSSAHGTNAASAVMAGMKVVVVECDENGNVSVDDLKQKISEHGSVLAALMITYPSTHGVFETAVSEICALVHDAGGQVYVDGANLNALVGVAQPGKFGADVSHLNLHKTFAIPHGGGGPGVGPVICRAHLAPFLPNHPMDSLAGPATGPGAISAAPYGSASILAISWAYIRLLGGEGLTHSTRTAILSANYIAARLQDSYPVLYTGTNGRVAHECILDIRGLTKDSGVTVDDIAKRLMDYGFHAPTMSFPVAGTLMIEPTESEDMAEIQRFIDAMISIRAEIQEILDGSITHEDSALAHAPHTALSVVSSQWDREYSREKGGYPVKLDGLVPGESIGSRMKYWPPVARIDGAHGDRNLICACPPISEFA</sequence>
<keyword evidence="4" id="KW-0663">Pyridoxal phosphate</keyword>
<evidence type="ECO:0000256" key="2">
    <source>
        <dbReference type="ARBA" id="ARBA00010756"/>
    </source>
</evidence>
<dbReference type="GO" id="GO:0019464">
    <property type="term" value="P:glycine decarboxylation via glycine cleavage system"/>
    <property type="evidence" value="ECO:0007669"/>
    <property type="project" value="TreeGrafter"/>
</dbReference>
<evidence type="ECO:0000256" key="5">
    <source>
        <dbReference type="ARBA" id="ARBA00023002"/>
    </source>
</evidence>
<protein>
    <recommendedName>
        <fullName evidence="3">glycine dehydrogenase (aminomethyl-transferring)</fullName>
        <ecNumber evidence="3">1.4.4.2</ecNumber>
    </recommendedName>
</protein>
<gene>
    <name evidence="10" type="ORF">UFOPK2918_01294</name>
</gene>
<dbReference type="EC" id="1.4.4.2" evidence="3"/>
<organism evidence="10">
    <name type="scientific">freshwater metagenome</name>
    <dbReference type="NCBI Taxonomy" id="449393"/>
    <lineage>
        <taxon>unclassified sequences</taxon>
        <taxon>metagenomes</taxon>
        <taxon>ecological metagenomes</taxon>
    </lineage>
</organism>
<dbReference type="GO" id="GO:0004375">
    <property type="term" value="F:glycine dehydrogenase (decarboxylating) activity"/>
    <property type="evidence" value="ECO:0007669"/>
    <property type="project" value="UniProtKB-EC"/>
</dbReference>
<dbReference type="GO" id="GO:0005960">
    <property type="term" value="C:glycine cleavage complex"/>
    <property type="evidence" value="ECO:0007669"/>
    <property type="project" value="TreeGrafter"/>
</dbReference>
<dbReference type="InterPro" id="IPR020581">
    <property type="entry name" value="GDC_P"/>
</dbReference>
<dbReference type="InterPro" id="IPR049316">
    <property type="entry name" value="GDC-P_C"/>
</dbReference>
<evidence type="ECO:0000259" key="7">
    <source>
        <dbReference type="Pfam" id="PF00266"/>
    </source>
</evidence>
<dbReference type="GO" id="GO:0005829">
    <property type="term" value="C:cytosol"/>
    <property type="evidence" value="ECO:0007669"/>
    <property type="project" value="TreeGrafter"/>
</dbReference>
<evidence type="ECO:0000256" key="1">
    <source>
        <dbReference type="ARBA" id="ARBA00001933"/>
    </source>
</evidence>
<comment type="cofactor">
    <cofactor evidence="1">
        <name>pyridoxal 5'-phosphate</name>
        <dbReference type="ChEBI" id="CHEBI:597326"/>
    </cofactor>
</comment>
<dbReference type="GO" id="GO:0030170">
    <property type="term" value="F:pyridoxal phosphate binding"/>
    <property type="evidence" value="ECO:0007669"/>
    <property type="project" value="TreeGrafter"/>
</dbReference>
<dbReference type="InterPro" id="IPR003437">
    <property type="entry name" value="GcvP"/>
</dbReference>
<dbReference type="InterPro" id="IPR049315">
    <property type="entry name" value="GDC-P_N"/>
</dbReference>
<accession>A0A6J6WV27</accession>
<dbReference type="InterPro" id="IPR015424">
    <property type="entry name" value="PyrdxlP-dep_Trfase"/>
</dbReference>
<dbReference type="InterPro" id="IPR015422">
    <property type="entry name" value="PyrdxlP-dep_Trfase_small"/>
</dbReference>